<evidence type="ECO:0000313" key="1">
    <source>
        <dbReference type="EMBL" id="OYD52452.1"/>
    </source>
</evidence>
<comment type="caution">
    <text evidence="1">The sequence shown here is derived from an EMBL/GenBank/DDBJ whole genome shotgun (WGS) entry which is preliminary data.</text>
</comment>
<dbReference type="AlphaFoldDB" id="A0A235ETU6"/>
<dbReference type="RefSeq" id="WP_094269757.1">
    <property type="nucleotide sequence ID" value="NZ_NOIH01000039.1"/>
</dbReference>
<name>A0A235ETU6_9RHOO</name>
<protein>
    <submittedName>
        <fullName evidence="1">Uncharacterized protein</fullName>
    </submittedName>
</protein>
<sequence>MAAPLIAVMTEQGIKSLDELARRLCEVRTAEKWPAARSVSAKLGLLSRGESDWWLKRPAFADALVTLLKCRREDLRLGTPGKQRRLLEFDNFPELPGLDLAREAACSLGEFDADDLALRPWFGDQSGLSSALEGVFWLHFPPGTGRDTYWAELKRQTPYRTLEVRCLADAELLHQARESICIKIDESQGGRDVSALLKRASAAVLVCAPFRMPPSGRGDLCWRPEDRPLSENESDDVWTEYSWQLRRGWRARLLKWVGARLSRASSTLFDASELENWLGAFGDDSLFDTPRSLMGLCRVVHHVGVGGLPDLEAAEAGEKLLGQIAQDDAESCLACADVAWDWFNDPGLPWAGRIGPDDWKRLISTPSRIIRQLCSESEEDERLRLLRTLEERATEQARLDLVDTAFVTHDEQGRAALAPRFVVELVARERLQRLITRESRPHWGALCFDTDRFLTIQRALALLSIEELAACATQVLARYQDDAVGVGASEAIFCALGTRDLSRQVVPESLRSIVEIVLNRMVQVAPDSLSPMTVGWELPDLWVGACWSLSLGMERPSGAFPNEWAPLFPGWFDLHEADFYNVLWMLDRQSLVRCPRRQSVKTILRCAKAVVERFVVTPGNPPGVFIPYLLARFAGTQPAETEARWWKEILERPDVFFWLDVLVEAARESGRNTAPILASIFNCYDVLPLGSRTTLPLIRDWLTAKFLESFTPEQLLPCLSPVGKKVLMAYFNELPSGLQIALCKDFAAGASLEEKTSFWNRVRPNPSKILFDAVLPLVNATMGFGESWLWQADPERTLWLLSTNGDPELKFALIDNFEGDARHFSELMDMVKHDPSLFPSAEQRRAWALRKLPNSGKWASDLMALVVC</sequence>
<evidence type="ECO:0000313" key="2">
    <source>
        <dbReference type="Proteomes" id="UP000215181"/>
    </source>
</evidence>
<organism evidence="1 2">
    <name type="scientific">Thauera propionica</name>
    <dbReference type="NCBI Taxonomy" id="2019431"/>
    <lineage>
        <taxon>Bacteria</taxon>
        <taxon>Pseudomonadati</taxon>
        <taxon>Pseudomonadota</taxon>
        <taxon>Betaproteobacteria</taxon>
        <taxon>Rhodocyclales</taxon>
        <taxon>Zoogloeaceae</taxon>
        <taxon>Thauera</taxon>
    </lineage>
</organism>
<gene>
    <name evidence="1" type="ORF">CGK74_18000</name>
</gene>
<dbReference type="Proteomes" id="UP000215181">
    <property type="component" value="Unassembled WGS sequence"/>
</dbReference>
<accession>A0A235ETU6</accession>
<dbReference type="EMBL" id="NOIH01000039">
    <property type="protein sequence ID" value="OYD52452.1"/>
    <property type="molecule type" value="Genomic_DNA"/>
</dbReference>
<dbReference type="OrthoDB" id="8773068at2"/>
<proteinExistence type="predicted"/>
<reference evidence="1 2" key="1">
    <citation type="submission" date="2017-07" db="EMBL/GenBank/DDBJ databases">
        <title>Thauera sp. KNDSS-Mac4 genome sequence and assembly.</title>
        <authorList>
            <person name="Mayilraj S."/>
        </authorList>
    </citation>
    <scope>NUCLEOTIDE SEQUENCE [LARGE SCALE GENOMIC DNA]</scope>
    <source>
        <strain evidence="1 2">KNDSS-Mac4</strain>
    </source>
</reference>
<keyword evidence="2" id="KW-1185">Reference proteome</keyword>